<name>A0A2T7G2V8_9RHOB</name>
<dbReference type="EMBL" id="QCYH01000018">
    <property type="protein sequence ID" value="PVA08755.1"/>
    <property type="molecule type" value="Genomic_DNA"/>
</dbReference>
<dbReference type="Gene3D" id="2.40.50.90">
    <property type="match status" value="1"/>
</dbReference>
<feature type="domain" description="TNase-like" evidence="1">
    <location>
        <begin position="61"/>
        <end position="161"/>
    </location>
</feature>
<dbReference type="Proteomes" id="UP000244446">
    <property type="component" value="Unassembled WGS sequence"/>
</dbReference>
<evidence type="ECO:0000313" key="3">
    <source>
        <dbReference type="Proteomes" id="UP000244446"/>
    </source>
</evidence>
<dbReference type="SUPFAM" id="SSF50199">
    <property type="entry name" value="Staphylococcal nuclease"/>
    <property type="match status" value="1"/>
</dbReference>
<gene>
    <name evidence="2" type="ORF">DC366_17630</name>
</gene>
<dbReference type="InterPro" id="IPR016071">
    <property type="entry name" value="Staphylococal_nuclease_OB-fold"/>
</dbReference>
<dbReference type="SMART" id="SM00318">
    <property type="entry name" value="SNc"/>
    <property type="match status" value="1"/>
</dbReference>
<proteinExistence type="predicted"/>
<dbReference type="Pfam" id="PF00565">
    <property type="entry name" value="SNase"/>
    <property type="match status" value="1"/>
</dbReference>
<dbReference type="InterPro" id="IPR035437">
    <property type="entry name" value="SNase_OB-fold_sf"/>
</dbReference>
<dbReference type="PROSITE" id="PS50830">
    <property type="entry name" value="TNASE_3"/>
    <property type="match status" value="1"/>
</dbReference>
<sequence length="170" mass="18851">MQTGVHITAARIAMTATMTTPMIHGRRRGFFGVRKSSWCFGAIRTCFLLWAVATPGVAFSEAIQGSQIYVIDGDTIDIGGERVRLVGYDTPETYRARCDYERQLGNMATARLRDLIDGVKQVDLMLLPGRDKYGRLLGRLYVNRADVGGTLIGEGLARRYEGGRRKGWCG</sequence>
<evidence type="ECO:0000259" key="1">
    <source>
        <dbReference type="PROSITE" id="PS50830"/>
    </source>
</evidence>
<dbReference type="AlphaFoldDB" id="A0A2T7G2V8"/>
<evidence type="ECO:0000313" key="2">
    <source>
        <dbReference type="EMBL" id="PVA08755.1"/>
    </source>
</evidence>
<accession>A0A2T7G2V8</accession>
<keyword evidence="3" id="KW-1185">Reference proteome</keyword>
<organism evidence="2 3">
    <name type="scientific">Pelagivirga sediminicola</name>
    <dbReference type="NCBI Taxonomy" id="2170575"/>
    <lineage>
        <taxon>Bacteria</taxon>
        <taxon>Pseudomonadati</taxon>
        <taxon>Pseudomonadota</taxon>
        <taxon>Alphaproteobacteria</taxon>
        <taxon>Rhodobacterales</taxon>
        <taxon>Paracoccaceae</taxon>
        <taxon>Pelagivirga</taxon>
    </lineage>
</organism>
<protein>
    <recommendedName>
        <fullName evidence="1">TNase-like domain-containing protein</fullName>
    </recommendedName>
</protein>
<comment type="caution">
    <text evidence="2">The sequence shown here is derived from an EMBL/GenBank/DDBJ whole genome shotgun (WGS) entry which is preliminary data.</text>
</comment>
<dbReference type="OrthoDB" id="9792155at2"/>
<reference evidence="2 3" key="1">
    <citation type="submission" date="2018-04" db="EMBL/GenBank/DDBJ databases">
        <title>Pelagivirga bohaiensis gen. nov., sp. nov., a bacterium isolated from the Bohai Sea.</title>
        <authorList>
            <person name="Ji X."/>
        </authorList>
    </citation>
    <scope>NUCLEOTIDE SEQUENCE [LARGE SCALE GENOMIC DNA]</scope>
    <source>
        <strain evidence="2 3">BH-SD19</strain>
    </source>
</reference>